<dbReference type="EMBL" id="LR865373">
    <property type="protein sequence ID" value="CAD2095194.1"/>
    <property type="molecule type" value="Genomic_DNA"/>
</dbReference>
<dbReference type="InterPro" id="IPR050239">
    <property type="entry name" value="Sigma-70_RNA_pol_init_factors"/>
</dbReference>
<keyword evidence="3" id="KW-1133">Transmembrane helix</keyword>
<evidence type="ECO:0000313" key="4">
    <source>
        <dbReference type="EMBL" id="CAD2095194.1"/>
    </source>
</evidence>
<evidence type="ECO:0000313" key="5">
    <source>
        <dbReference type="Proteomes" id="UP000515308"/>
    </source>
</evidence>
<protein>
    <recommendedName>
        <fullName evidence="6">RNA polymerase sigma-70 region 3 domain-containing protein</fullName>
    </recommendedName>
</protein>
<gene>
    <name evidence="4" type="ORF">PVLDE_1102040</name>
</gene>
<comment type="similarity">
    <text evidence="1">Belongs to the sigma-70 factor family.</text>
</comment>
<dbReference type="InterPro" id="IPR013324">
    <property type="entry name" value="RNA_pol_sigma_r3/r4-like"/>
</dbReference>
<dbReference type="VEuPathDB" id="PlasmoDB:PVLDE_1102040"/>
<keyword evidence="3" id="KW-0812">Transmembrane</keyword>
<dbReference type="Proteomes" id="UP000515308">
    <property type="component" value="Chromosome PVLDE_11"/>
</dbReference>
<feature type="transmembrane region" description="Helical" evidence="3">
    <location>
        <begin position="42"/>
        <end position="64"/>
    </location>
</feature>
<name>A0A6V7S9V7_PLAVN</name>
<reference evidence="4 5" key="1">
    <citation type="submission" date="2020-08" db="EMBL/GenBank/DDBJ databases">
        <authorList>
            <person name="Ramaprasad A."/>
        </authorList>
    </citation>
    <scope>NUCLEOTIDE SEQUENCE [LARGE SCALE GENOMIC DNA]</scope>
</reference>
<evidence type="ECO:0000256" key="3">
    <source>
        <dbReference type="SAM" id="Phobius"/>
    </source>
</evidence>
<evidence type="ECO:0000256" key="1">
    <source>
        <dbReference type="ARBA" id="ARBA00007788"/>
    </source>
</evidence>
<keyword evidence="3" id="KW-0472">Membrane</keyword>
<evidence type="ECO:0008006" key="6">
    <source>
        <dbReference type="Google" id="ProtNLM"/>
    </source>
</evidence>
<dbReference type="PANTHER" id="PTHR30603:SF47">
    <property type="entry name" value="RNA POLYMERASE SIGMA FACTOR SIGD, CHLOROPLASTIC"/>
    <property type="match status" value="1"/>
</dbReference>
<accession>A0A6V7S9V7</accession>
<dbReference type="PANTHER" id="PTHR30603">
    <property type="entry name" value="RNA POLYMERASE SIGMA FACTOR RPO"/>
    <property type="match status" value="1"/>
</dbReference>
<sequence length="780" mass="92691">MIKTNFKFLCFFFTTLKRAYYKKASTNTNKNTNTNTRRGKGYPLSIFSPICYYSFFIFAILYILQIKKVHAYGVANTLNWNGGRTKFSRSKRKNEIKNVFSKYGDKAYLAKCENSMKKKSYAIGKERKSNEVESKTVTNIKSKSNIYFKSLCNNNAINKNVEENVNFNDGVENFFVLNPNPNILFLINNNPQLRKIHSEYIEASKEMGKSKKKKKNVIDENEQDIETEKKDESKGEGKKKIRLRLKRGYLNDVYKIEKQKLNKILLSFNDKSIFNKKQTNIKENILLLNGQTVKTEVVKEYLFHKLRLEYYENIRDKKKILTLDLWSKEINIPIDKLKKLIIYIYKMKSLVQKEDEDLLIKTYFYNKKNMFSLFRNTYNSNGEANSEPFNFKIPGEDENVEQVEQKEIDVEKKDSEENYDIFTDYFENHDAILYKDCEKLINEQVQKFMEYIKDIVFFENSIYILEKLENRPPLLEELIYAYNYEKDDFLRKLENKIRLSQKLLIYFIPLITNIVRKSEMKLGNSNLSEDDFLLVSLDAVKNGFKKYDVEKLGLKNLTKYVYMWAKNSTYNYYQKHKSFVSISSHTYNDYNKINKFEESFFEKHDRKPNIKEISEGLNMSIERIEKAMTSMVNIIDAEKPITYQNNDSAHPEKNTYKDLIVNADDIYSFNEIMYNDIVIKALRKFISKSLKKKISKLIIFMKFGLFLKKKNYSDEEICQILKISKKKFDKYFQDSIIQIKNFIKKIKYNKDNNDPSSDLTTYLNFSQYDFMGNEFSQIEM</sequence>
<dbReference type="SUPFAM" id="SSF88659">
    <property type="entry name" value="Sigma3 and sigma4 domains of RNA polymerase sigma factors"/>
    <property type="match status" value="1"/>
</dbReference>
<evidence type="ECO:0000256" key="2">
    <source>
        <dbReference type="SAM" id="MobiDB-lite"/>
    </source>
</evidence>
<organism evidence="4 5">
    <name type="scientific">Plasmodium vinckei lentum</name>
    <dbReference type="NCBI Taxonomy" id="138297"/>
    <lineage>
        <taxon>Eukaryota</taxon>
        <taxon>Sar</taxon>
        <taxon>Alveolata</taxon>
        <taxon>Apicomplexa</taxon>
        <taxon>Aconoidasida</taxon>
        <taxon>Haemosporida</taxon>
        <taxon>Plasmodiidae</taxon>
        <taxon>Plasmodium</taxon>
        <taxon>Plasmodium (Vinckeia)</taxon>
    </lineage>
</organism>
<proteinExistence type="inferred from homology"/>
<feature type="region of interest" description="Disordered" evidence="2">
    <location>
        <begin position="211"/>
        <end position="237"/>
    </location>
</feature>
<dbReference type="Gene3D" id="1.20.140.160">
    <property type="match status" value="1"/>
</dbReference>
<dbReference type="AlphaFoldDB" id="A0A6V7S9V7"/>
<feature type="compositionally biased region" description="Basic and acidic residues" evidence="2">
    <location>
        <begin position="226"/>
        <end position="237"/>
    </location>
</feature>